<name>A0A066V8K0_TILAU</name>
<dbReference type="EMBL" id="JMSN01000238">
    <property type="protein sequence ID" value="KDN35079.1"/>
    <property type="molecule type" value="Genomic_DNA"/>
</dbReference>
<gene>
    <name evidence="1" type="ORF">K437DRAFT_82413</name>
</gene>
<dbReference type="AlphaFoldDB" id="A0A066V8K0"/>
<dbReference type="HOGENOM" id="CLU_2387712_0_0_1"/>
<keyword evidence="2" id="KW-1185">Reference proteome</keyword>
<evidence type="ECO:0000313" key="1">
    <source>
        <dbReference type="EMBL" id="KDN35079.1"/>
    </source>
</evidence>
<comment type="caution">
    <text evidence="1">The sequence shown here is derived from an EMBL/GenBank/DDBJ whole genome shotgun (WGS) entry which is preliminary data.</text>
</comment>
<accession>A0A066V8K0</accession>
<sequence>MCCSAMSSGGGLSASGRGCSARSPARYVHVLFVCKACRGTFILCSLALVVAEQDVSQPACQRKDSAASCPTFGCPGVAADIGWHLMGGRACVFA</sequence>
<dbReference type="InParanoid" id="A0A066V8K0"/>
<proteinExistence type="predicted"/>
<organism evidence="1 2">
    <name type="scientific">Tilletiaria anomala (strain ATCC 24038 / CBS 436.72 / UBC 951)</name>
    <dbReference type="NCBI Taxonomy" id="1037660"/>
    <lineage>
        <taxon>Eukaryota</taxon>
        <taxon>Fungi</taxon>
        <taxon>Dikarya</taxon>
        <taxon>Basidiomycota</taxon>
        <taxon>Ustilaginomycotina</taxon>
        <taxon>Exobasidiomycetes</taxon>
        <taxon>Georgefischeriales</taxon>
        <taxon>Tilletiariaceae</taxon>
        <taxon>Tilletiaria</taxon>
    </lineage>
</organism>
<dbReference type="GeneID" id="25267857"/>
<dbReference type="RefSeq" id="XP_013239740.1">
    <property type="nucleotide sequence ID" value="XM_013384286.1"/>
</dbReference>
<protein>
    <submittedName>
        <fullName evidence="1">Uncharacterized protein</fullName>
    </submittedName>
</protein>
<reference evidence="1 2" key="1">
    <citation type="submission" date="2014-05" db="EMBL/GenBank/DDBJ databases">
        <title>Draft genome sequence of a rare smut relative, Tilletiaria anomala UBC 951.</title>
        <authorList>
            <consortium name="DOE Joint Genome Institute"/>
            <person name="Toome M."/>
            <person name="Kuo A."/>
            <person name="Henrissat B."/>
            <person name="Lipzen A."/>
            <person name="Tritt A."/>
            <person name="Yoshinaga Y."/>
            <person name="Zane M."/>
            <person name="Barry K."/>
            <person name="Grigoriev I.V."/>
            <person name="Spatafora J.W."/>
            <person name="Aimea M.C."/>
        </authorList>
    </citation>
    <scope>NUCLEOTIDE SEQUENCE [LARGE SCALE GENOMIC DNA]</scope>
    <source>
        <strain evidence="1 2">UBC 951</strain>
    </source>
</reference>
<evidence type="ECO:0000313" key="2">
    <source>
        <dbReference type="Proteomes" id="UP000027361"/>
    </source>
</evidence>
<dbReference type="Proteomes" id="UP000027361">
    <property type="component" value="Unassembled WGS sequence"/>
</dbReference>